<feature type="transmembrane region" description="Helical" evidence="1">
    <location>
        <begin position="45"/>
        <end position="65"/>
    </location>
</feature>
<keyword evidence="1" id="KW-0812">Transmembrane</keyword>
<feature type="transmembrane region" description="Helical" evidence="1">
    <location>
        <begin position="77"/>
        <end position="95"/>
    </location>
</feature>
<dbReference type="AlphaFoldDB" id="A0A0A9ELL5"/>
<reference evidence="2" key="1">
    <citation type="submission" date="2014-09" db="EMBL/GenBank/DDBJ databases">
        <authorList>
            <person name="Magalhaes I.L.F."/>
            <person name="Oliveira U."/>
            <person name="Santos F.R."/>
            <person name="Vidigal T.H.D.A."/>
            <person name="Brescovit A.D."/>
            <person name="Santos A.J."/>
        </authorList>
    </citation>
    <scope>NUCLEOTIDE SEQUENCE</scope>
    <source>
        <tissue evidence="2">Shoot tissue taken approximately 20 cm above the soil surface</tissue>
    </source>
</reference>
<dbReference type="EMBL" id="GBRH01196899">
    <property type="protein sequence ID" value="JAE00997.1"/>
    <property type="molecule type" value="Transcribed_RNA"/>
</dbReference>
<accession>A0A0A9ELL5</accession>
<proteinExistence type="predicted"/>
<feature type="transmembrane region" description="Helical" evidence="1">
    <location>
        <begin position="6"/>
        <end position="24"/>
    </location>
</feature>
<evidence type="ECO:0000313" key="2">
    <source>
        <dbReference type="EMBL" id="JAE00997.1"/>
    </source>
</evidence>
<sequence length="101" mass="12032">MDIPKVPFWGCLGIIFQSLYARFYHMITMYDLFYQQNYLSIRIHYLICFSHIGWLNNLGLGLLLYKPATVVWQARMNYLKCTMKLVGMVFLIYIYPDLCSI</sequence>
<protein>
    <submittedName>
        <fullName evidence="2">Uncharacterized protein</fullName>
    </submittedName>
</protein>
<keyword evidence="1" id="KW-1133">Transmembrane helix</keyword>
<keyword evidence="1" id="KW-0472">Membrane</keyword>
<evidence type="ECO:0000256" key="1">
    <source>
        <dbReference type="SAM" id="Phobius"/>
    </source>
</evidence>
<reference evidence="2" key="2">
    <citation type="journal article" date="2015" name="Data Brief">
        <title>Shoot transcriptome of the giant reed, Arundo donax.</title>
        <authorList>
            <person name="Barrero R.A."/>
            <person name="Guerrero F.D."/>
            <person name="Moolhuijzen P."/>
            <person name="Goolsby J.A."/>
            <person name="Tidwell J."/>
            <person name="Bellgard S.E."/>
            <person name="Bellgard M.I."/>
        </authorList>
    </citation>
    <scope>NUCLEOTIDE SEQUENCE</scope>
    <source>
        <tissue evidence="2">Shoot tissue taken approximately 20 cm above the soil surface</tissue>
    </source>
</reference>
<organism evidence="2">
    <name type="scientific">Arundo donax</name>
    <name type="common">Giant reed</name>
    <name type="synonym">Donax arundinaceus</name>
    <dbReference type="NCBI Taxonomy" id="35708"/>
    <lineage>
        <taxon>Eukaryota</taxon>
        <taxon>Viridiplantae</taxon>
        <taxon>Streptophyta</taxon>
        <taxon>Embryophyta</taxon>
        <taxon>Tracheophyta</taxon>
        <taxon>Spermatophyta</taxon>
        <taxon>Magnoliopsida</taxon>
        <taxon>Liliopsida</taxon>
        <taxon>Poales</taxon>
        <taxon>Poaceae</taxon>
        <taxon>PACMAD clade</taxon>
        <taxon>Arundinoideae</taxon>
        <taxon>Arundineae</taxon>
        <taxon>Arundo</taxon>
    </lineage>
</organism>
<name>A0A0A9ELL5_ARUDO</name>